<dbReference type="InterPro" id="IPR003598">
    <property type="entry name" value="Ig_sub2"/>
</dbReference>
<keyword evidence="6" id="KW-1133">Transmembrane helix</keyword>
<dbReference type="PROSITE" id="PS50835">
    <property type="entry name" value="IG_LIKE"/>
    <property type="match status" value="3"/>
</dbReference>
<feature type="domain" description="Ig-like" evidence="7">
    <location>
        <begin position="200"/>
        <end position="296"/>
    </location>
</feature>
<dbReference type="Pfam" id="PF00047">
    <property type="entry name" value="ig"/>
    <property type="match status" value="1"/>
</dbReference>
<dbReference type="SUPFAM" id="SSF48726">
    <property type="entry name" value="Immunoglobulin"/>
    <property type="match status" value="3"/>
</dbReference>
<dbReference type="PANTHER" id="PTHR44337:SF20">
    <property type="entry name" value="CARCINOEMBRYONIC ANTIGEN-RELATED CELL ADHESION MOLECULE 5-RELATED"/>
    <property type="match status" value="1"/>
</dbReference>
<evidence type="ECO:0000256" key="3">
    <source>
        <dbReference type="ARBA" id="ARBA00023180"/>
    </source>
</evidence>
<dbReference type="InterPro" id="IPR013783">
    <property type="entry name" value="Ig-like_fold"/>
</dbReference>
<keyword evidence="4" id="KW-0393">Immunoglobulin domain</keyword>
<feature type="compositionally biased region" description="Basic and acidic residues" evidence="5">
    <location>
        <begin position="349"/>
        <end position="362"/>
    </location>
</feature>
<evidence type="ECO:0000256" key="4">
    <source>
        <dbReference type="ARBA" id="ARBA00023319"/>
    </source>
</evidence>
<feature type="domain" description="Ig-like" evidence="7">
    <location>
        <begin position="1"/>
        <end position="90"/>
    </location>
</feature>
<reference evidence="8" key="1">
    <citation type="submission" date="2020-11" db="EMBL/GenBank/DDBJ databases">
        <authorList>
            <person name="Tran Van P."/>
        </authorList>
    </citation>
    <scope>NUCLEOTIDE SEQUENCE</scope>
</reference>
<dbReference type="InterPro" id="IPR013151">
    <property type="entry name" value="Immunoglobulin_dom"/>
</dbReference>
<gene>
    <name evidence="8" type="ORF">TMSB3V08_LOCUS6602</name>
</gene>
<dbReference type="PRINTS" id="PR01832">
    <property type="entry name" value="VEGFRECEPTOR"/>
</dbReference>
<dbReference type="InterPro" id="IPR007110">
    <property type="entry name" value="Ig-like_dom"/>
</dbReference>
<dbReference type="SMART" id="SM00409">
    <property type="entry name" value="IG"/>
    <property type="match status" value="3"/>
</dbReference>
<dbReference type="InterPro" id="IPR036179">
    <property type="entry name" value="Ig-like_dom_sf"/>
</dbReference>
<evidence type="ECO:0000256" key="5">
    <source>
        <dbReference type="SAM" id="MobiDB-lite"/>
    </source>
</evidence>
<keyword evidence="1" id="KW-0732">Signal</keyword>
<evidence type="ECO:0000259" key="7">
    <source>
        <dbReference type="PROSITE" id="PS50835"/>
    </source>
</evidence>
<name>A0A7R9E9Y5_9NEOP</name>
<dbReference type="PANTHER" id="PTHR44337">
    <property type="entry name" value="CARCINOEMBRYONIC ANTIGEN-RELATED CELL ADHESION MOLECULE 8"/>
    <property type="match status" value="1"/>
</dbReference>
<organism evidence="8">
    <name type="scientific">Timema monikensis</name>
    <dbReference type="NCBI Taxonomy" id="170555"/>
    <lineage>
        <taxon>Eukaryota</taxon>
        <taxon>Metazoa</taxon>
        <taxon>Ecdysozoa</taxon>
        <taxon>Arthropoda</taxon>
        <taxon>Hexapoda</taxon>
        <taxon>Insecta</taxon>
        <taxon>Pterygota</taxon>
        <taxon>Neoptera</taxon>
        <taxon>Polyneoptera</taxon>
        <taxon>Phasmatodea</taxon>
        <taxon>Timematodea</taxon>
        <taxon>Timematoidea</taxon>
        <taxon>Timematidae</taxon>
        <taxon>Timema</taxon>
    </lineage>
</organism>
<feature type="domain" description="Ig-like" evidence="7">
    <location>
        <begin position="110"/>
        <end position="199"/>
    </location>
</feature>
<keyword evidence="6" id="KW-0812">Transmembrane</keyword>
<dbReference type="FunFam" id="2.60.40.10:FF:000032">
    <property type="entry name" value="palladin isoform X1"/>
    <property type="match status" value="1"/>
</dbReference>
<dbReference type="Pfam" id="PF13927">
    <property type="entry name" value="Ig_3"/>
    <property type="match status" value="2"/>
</dbReference>
<dbReference type="InterPro" id="IPR003599">
    <property type="entry name" value="Ig_sub"/>
</dbReference>
<evidence type="ECO:0000256" key="6">
    <source>
        <dbReference type="SAM" id="Phobius"/>
    </source>
</evidence>
<sequence>MHGLNLGVTSDLGCGVAHRVQYEGSSVVLVGEPIIITCNMSVFYSVKWQRGGDDLNPPEYQISQEKRDNMLYSNLSVAKALPYHTGNYRCFTFDTESHHVYVISANVIKPNFDQEVGFKLLSLKAEELVLQCNFTAPSTNYTLTWLKDDQPLPKDNRIQLKPAENKLVIVKPTENDGGNYTCAFSITGKSDTTDAKEVIPVVVRQSVWLTPSTTAIEGEKLRLECSIIGKPMPNIIWRFNGNETYEKSGARVKLLPDDKKIPNAVFQIDETKMEDRGEYQCIALANQYANSSETVTMVRVKDKLAALWPFLGICAEVFVLCAIILIYEKKRNKTELEESDTDQSPEQKNTPDHGKESVRQRK</sequence>
<dbReference type="InterPro" id="IPR052598">
    <property type="entry name" value="IgSF_CEA-related"/>
</dbReference>
<keyword evidence="2" id="KW-1015">Disulfide bond</keyword>
<keyword evidence="6" id="KW-0472">Membrane</keyword>
<dbReference type="EMBL" id="OB794237">
    <property type="protein sequence ID" value="CAD7429827.1"/>
    <property type="molecule type" value="Genomic_DNA"/>
</dbReference>
<protein>
    <recommendedName>
        <fullName evidence="7">Ig-like domain-containing protein</fullName>
    </recommendedName>
</protein>
<evidence type="ECO:0000313" key="8">
    <source>
        <dbReference type="EMBL" id="CAD7429827.1"/>
    </source>
</evidence>
<dbReference type="SMART" id="SM00408">
    <property type="entry name" value="IGc2"/>
    <property type="match status" value="3"/>
</dbReference>
<evidence type="ECO:0000256" key="1">
    <source>
        <dbReference type="ARBA" id="ARBA00022729"/>
    </source>
</evidence>
<feature type="region of interest" description="Disordered" evidence="5">
    <location>
        <begin position="333"/>
        <end position="362"/>
    </location>
</feature>
<accession>A0A7R9E9Y5</accession>
<dbReference type="AlphaFoldDB" id="A0A7R9E9Y5"/>
<keyword evidence="3" id="KW-0325">Glycoprotein</keyword>
<feature type="transmembrane region" description="Helical" evidence="6">
    <location>
        <begin position="306"/>
        <end position="327"/>
    </location>
</feature>
<proteinExistence type="predicted"/>
<dbReference type="Gene3D" id="2.60.40.10">
    <property type="entry name" value="Immunoglobulins"/>
    <property type="match status" value="3"/>
</dbReference>
<evidence type="ECO:0000256" key="2">
    <source>
        <dbReference type="ARBA" id="ARBA00023157"/>
    </source>
</evidence>